<feature type="domain" description="Glycosyl hydrolase family 38 C-terminal" evidence="3">
    <location>
        <begin position="138"/>
        <end position="337"/>
    </location>
</feature>
<dbReference type="GO" id="GO:0046872">
    <property type="term" value="F:metal ion binding"/>
    <property type="evidence" value="ECO:0007669"/>
    <property type="project" value="UniProtKB-KW"/>
</dbReference>
<feature type="domain" description="Glycoside hydrolase family 38 central" evidence="4">
    <location>
        <begin position="3"/>
        <end position="48"/>
    </location>
</feature>
<dbReference type="InterPro" id="IPR015341">
    <property type="entry name" value="Glyco_hydro_38_cen"/>
</dbReference>
<dbReference type="Pfam" id="PF07748">
    <property type="entry name" value="Glyco_hydro_38C"/>
    <property type="match status" value="1"/>
</dbReference>
<dbReference type="EMBL" id="DXBN01000131">
    <property type="protein sequence ID" value="HIZ53443.1"/>
    <property type="molecule type" value="Genomic_DNA"/>
</dbReference>
<proteinExistence type="predicted"/>
<evidence type="ECO:0000259" key="3">
    <source>
        <dbReference type="Pfam" id="PF07748"/>
    </source>
</evidence>
<dbReference type="GO" id="GO:0030246">
    <property type="term" value="F:carbohydrate binding"/>
    <property type="evidence" value="ECO:0007669"/>
    <property type="project" value="InterPro"/>
</dbReference>
<dbReference type="GO" id="GO:0006013">
    <property type="term" value="P:mannose metabolic process"/>
    <property type="evidence" value="ECO:0007669"/>
    <property type="project" value="InterPro"/>
</dbReference>
<dbReference type="Pfam" id="PF09261">
    <property type="entry name" value="Alpha-mann_mid"/>
    <property type="match status" value="1"/>
</dbReference>
<dbReference type="GO" id="GO:0004559">
    <property type="term" value="F:alpha-mannosidase activity"/>
    <property type="evidence" value="ECO:0007669"/>
    <property type="project" value="InterPro"/>
</dbReference>
<evidence type="ECO:0000259" key="5">
    <source>
        <dbReference type="Pfam" id="PF17677"/>
    </source>
</evidence>
<dbReference type="Pfam" id="PF17677">
    <property type="entry name" value="Glyco_hydro38C2"/>
    <property type="match status" value="1"/>
</dbReference>
<gene>
    <name evidence="6" type="ORF">IAA20_05835</name>
</gene>
<organism evidence="6 7">
    <name type="scientific">Candidatus Enterococcus avicola</name>
    <dbReference type="NCBI Taxonomy" id="2838561"/>
    <lineage>
        <taxon>Bacteria</taxon>
        <taxon>Bacillati</taxon>
        <taxon>Bacillota</taxon>
        <taxon>Bacilli</taxon>
        <taxon>Lactobacillales</taxon>
        <taxon>Enterococcaceae</taxon>
        <taxon>Enterococcus</taxon>
    </lineage>
</organism>
<evidence type="ECO:0000256" key="1">
    <source>
        <dbReference type="ARBA" id="ARBA00022723"/>
    </source>
</evidence>
<feature type="domain" description="Glycosyl hydrolases family 38 C-terminal" evidence="5">
    <location>
        <begin position="396"/>
        <end position="468"/>
    </location>
</feature>
<dbReference type="SUPFAM" id="SSF74650">
    <property type="entry name" value="Galactose mutarotase-like"/>
    <property type="match status" value="1"/>
</dbReference>
<dbReference type="Gene3D" id="1.20.1270.50">
    <property type="entry name" value="Glycoside hydrolase family 38, central domain"/>
    <property type="match status" value="1"/>
</dbReference>
<dbReference type="Proteomes" id="UP000824063">
    <property type="component" value="Unassembled WGS sequence"/>
</dbReference>
<dbReference type="FunFam" id="2.70.98.30:FF:000010">
    <property type="entry name" value="Cytosolic alpha-mannosidase"/>
    <property type="match status" value="1"/>
</dbReference>
<evidence type="ECO:0000259" key="4">
    <source>
        <dbReference type="Pfam" id="PF09261"/>
    </source>
</evidence>
<dbReference type="Gene3D" id="2.60.40.2220">
    <property type="match status" value="1"/>
</dbReference>
<feature type="non-terminal residue" evidence="6">
    <location>
        <position position="1"/>
    </location>
</feature>
<sequence length="473" mass="53965">QAALERMWKAVLLNQFHDILPGSSIAEVYEQTDKEYEAMIKECHALLKALPLAQVKNAYTIYNSLGFTRESVALLPITGTVTTADGTSLTTQVTHDNQLLVAVPEIAALDCVNLQVEETEVVPFEVENVEKVFETDDFHVVLNDNYEIISLFDKACQREIIPQGEKLNELIAYEDIPMDYDAWDIDVYYQEKSWNINQVSEAKWVEKGPIRDTLKVVRPFENSTITQFIHFNHGTRRVDFETKVDWQLDQVLLKAQMPIAVNTLEATYDIQFGNVTRNIHKNTTWDWARFESCGQKWVDLSEGNYGVSVLSDSKYGFSTDFQKIGITLIKSAVDPYPKADIGLHEFTYSIYAHEGTWKEGRTMEAGLDLNVPLLVLEGELTTTTEAESFFSIDQANILLDTVKKAEDSNHVIVRLYEYMNSQSNATLTSQLPVKKAVLCNMLEEEEQELVVEDNRIQVAFNPFEVQTVKVYFY</sequence>
<dbReference type="InterPro" id="IPR041147">
    <property type="entry name" value="GH38_C"/>
</dbReference>
<dbReference type="AlphaFoldDB" id="A0A9D2JIL5"/>
<dbReference type="Gene3D" id="2.70.98.30">
    <property type="entry name" value="Golgi alpha-mannosidase II, domain 4"/>
    <property type="match status" value="1"/>
</dbReference>
<reference evidence="6" key="2">
    <citation type="submission" date="2021-04" db="EMBL/GenBank/DDBJ databases">
        <authorList>
            <person name="Gilroy R."/>
        </authorList>
    </citation>
    <scope>NUCLEOTIDE SEQUENCE</scope>
    <source>
        <strain evidence="6">CHK172-16539</strain>
    </source>
</reference>
<evidence type="ECO:0000313" key="6">
    <source>
        <dbReference type="EMBL" id="HIZ53443.1"/>
    </source>
</evidence>
<evidence type="ECO:0000256" key="2">
    <source>
        <dbReference type="ARBA" id="ARBA00022801"/>
    </source>
</evidence>
<name>A0A9D2JIL5_9ENTE</name>
<dbReference type="InterPro" id="IPR011682">
    <property type="entry name" value="Glyco_hydro_38_C"/>
</dbReference>
<evidence type="ECO:0000313" key="7">
    <source>
        <dbReference type="Proteomes" id="UP000824063"/>
    </source>
</evidence>
<reference evidence="6" key="1">
    <citation type="journal article" date="2021" name="PeerJ">
        <title>Extensive microbial diversity within the chicken gut microbiome revealed by metagenomics and culture.</title>
        <authorList>
            <person name="Gilroy R."/>
            <person name="Ravi A."/>
            <person name="Getino M."/>
            <person name="Pursley I."/>
            <person name="Horton D.L."/>
            <person name="Alikhan N.F."/>
            <person name="Baker D."/>
            <person name="Gharbi K."/>
            <person name="Hall N."/>
            <person name="Watson M."/>
            <person name="Adriaenssens E.M."/>
            <person name="Foster-Nyarko E."/>
            <person name="Jarju S."/>
            <person name="Secka A."/>
            <person name="Antonio M."/>
            <person name="Oren A."/>
            <person name="Chaudhuri R.R."/>
            <person name="La Ragione R."/>
            <person name="Hildebrand F."/>
            <person name="Pallen M.J."/>
        </authorList>
    </citation>
    <scope>NUCLEOTIDE SEQUENCE</scope>
    <source>
        <strain evidence="6">CHK172-16539</strain>
    </source>
</reference>
<keyword evidence="2" id="KW-0378">Hydrolase</keyword>
<protein>
    <submittedName>
        <fullName evidence="6">Alpha-mannosidase</fullName>
    </submittedName>
</protein>
<dbReference type="InterPro" id="IPR011013">
    <property type="entry name" value="Gal_mutarotase_sf_dom"/>
</dbReference>
<dbReference type="SUPFAM" id="SSF88688">
    <property type="entry name" value="Families 57/38 glycoside transferase middle domain"/>
    <property type="match status" value="1"/>
</dbReference>
<accession>A0A9D2JIL5</accession>
<dbReference type="InterPro" id="IPR037094">
    <property type="entry name" value="Glyco_hydro_38_cen_sf"/>
</dbReference>
<dbReference type="GO" id="GO:0009313">
    <property type="term" value="P:oligosaccharide catabolic process"/>
    <property type="evidence" value="ECO:0007669"/>
    <property type="project" value="TreeGrafter"/>
</dbReference>
<keyword evidence="1" id="KW-0479">Metal-binding</keyword>
<dbReference type="PANTHER" id="PTHR46017:SF1">
    <property type="entry name" value="ALPHA-MANNOSIDASE 2C1"/>
    <property type="match status" value="1"/>
</dbReference>
<dbReference type="PANTHER" id="PTHR46017">
    <property type="entry name" value="ALPHA-MANNOSIDASE 2C1"/>
    <property type="match status" value="1"/>
</dbReference>
<dbReference type="InterPro" id="IPR028995">
    <property type="entry name" value="Glyco_hydro_57/38_cen_sf"/>
</dbReference>
<comment type="caution">
    <text evidence="6">The sequence shown here is derived from an EMBL/GenBank/DDBJ whole genome shotgun (WGS) entry which is preliminary data.</text>
</comment>